<name>A0ABV3DNC2_9ACTN</name>
<accession>A0ABV3DNC2</accession>
<proteinExistence type="predicted"/>
<gene>
    <name evidence="1" type="ORF">AB0C36_27515</name>
</gene>
<sequence length="142" mass="15459">MTPGTVLLRPQVTGVRHGVLDGAWWPLSRDIGAQLRGLVTALAARIGPITRIGLDRDAWDGVPDHLFIDHRIVHVDWFPLGDDTLLITRDDENLLALLVVPPHATQPQAQQAMTQALDLENLAEAEQILVDTGIPSEADPSS</sequence>
<dbReference type="EMBL" id="JBEZFP010000083">
    <property type="protein sequence ID" value="MEU8137253.1"/>
    <property type="molecule type" value="Genomic_DNA"/>
</dbReference>
<reference evidence="1 2" key="1">
    <citation type="submission" date="2024-06" db="EMBL/GenBank/DDBJ databases">
        <title>The Natural Products Discovery Center: Release of the First 8490 Sequenced Strains for Exploring Actinobacteria Biosynthetic Diversity.</title>
        <authorList>
            <person name="Kalkreuter E."/>
            <person name="Kautsar S.A."/>
            <person name="Yang D."/>
            <person name="Bader C.D."/>
            <person name="Teijaro C.N."/>
            <person name="Fluegel L."/>
            <person name="Davis C.M."/>
            <person name="Simpson J.R."/>
            <person name="Lauterbach L."/>
            <person name="Steele A.D."/>
            <person name="Gui C."/>
            <person name="Meng S."/>
            <person name="Li G."/>
            <person name="Viehrig K."/>
            <person name="Ye F."/>
            <person name="Su P."/>
            <person name="Kiefer A.F."/>
            <person name="Nichols A."/>
            <person name="Cepeda A.J."/>
            <person name="Yan W."/>
            <person name="Fan B."/>
            <person name="Jiang Y."/>
            <person name="Adhikari A."/>
            <person name="Zheng C.-J."/>
            <person name="Schuster L."/>
            <person name="Cowan T.M."/>
            <person name="Smanski M.J."/>
            <person name="Chevrette M.G."/>
            <person name="De Carvalho L.P.S."/>
            <person name="Shen B."/>
        </authorList>
    </citation>
    <scope>NUCLEOTIDE SEQUENCE [LARGE SCALE GENOMIC DNA]</scope>
    <source>
        <strain evidence="1 2">NPDC048946</strain>
    </source>
</reference>
<dbReference type="InterPro" id="IPR046036">
    <property type="entry name" value="DUF5994"/>
</dbReference>
<evidence type="ECO:0000313" key="2">
    <source>
        <dbReference type="Proteomes" id="UP001551482"/>
    </source>
</evidence>
<comment type="caution">
    <text evidence="1">The sequence shown here is derived from an EMBL/GenBank/DDBJ whole genome shotgun (WGS) entry which is preliminary data.</text>
</comment>
<dbReference type="Pfam" id="PF19457">
    <property type="entry name" value="DUF5994"/>
    <property type="match status" value="1"/>
</dbReference>
<protein>
    <submittedName>
        <fullName evidence="1">DUF5994 family protein</fullName>
    </submittedName>
</protein>
<keyword evidence="2" id="KW-1185">Reference proteome</keyword>
<evidence type="ECO:0000313" key="1">
    <source>
        <dbReference type="EMBL" id="MEU8137253.1"/>
    </source>
</evidence>
<dbReference type="RefSeq" id="WP_358358883.1">
    <property type="nucleotide sequence ID" value="NZ_JBEZFP010000083.1"/>
</dbReference>
<dbReference type="Proteomes" id="UP001551482">
    <property type="component" value="Unassembled WGS sequence"/>
</dbReference>
<organism evidence="1 2">
    <name type="scientific">Streptodolium elevatio</name>
    <dbReference type="NCBI Taxonomy" id="3157996"/>
    <lineage>
        <taxon>Bacteria</taxon>
        <taxon>Bacillati</taxon>
        <taxon>Actinomycetota</taxon>
        <taxon>Actinomycetes</taxon>
        <taxon>Kitasatosporales</taxon>
        <taxon>Streptomycetaceae</taxon>
        <taxon>Streptodolium</taxon>
    </lineage>
</organism>